<evidence type="ECO:0000313" key="3">
    <source>
        <dbReference type="Proteomes" id="UP001380290"/>
    </source>
</evidence>
<keyword evidence="3" id="KW-1185">Reference proteome</keyword>
<sequence length="628" mass="64642">MPLDQVRLGTPPSGQDGDDPRTAFTRINNNFKQLDDTGISGPIAQSREVASYNDANQPGEYIGTATAAGRPEGFGRTTLRVSLAFDDAITQFAVDLATGASATRGYNPASDTWSSWGKGGDSTSIITIERGGTGAQTAEGARQALGIKGLALEDMAPIEKGGTGAQTKEGARQALGLGAVAVEDILPIEKGGTGSTTGIPVMTGATDEAAGENGLVPGAAAGEKDKVLFSDGTWRYPSGGGRFFGEVVLLGGRSIQPHGVPRADGQWIENATAQYPDAVADLQSATPSVPVVSPAVWESDPYSRGCWAYDAVTDRIRLPDYNGKQAGSIGPVFFRGDGNVGFTPGKIRQDQFQGHLFDIAGATGTDGTLGHATLGTGPANNGPVLTIGAAANAATRIRTRATPSDNGTNGEPRIGNSTFPTHVVGVYGVVLFGIVSNPGAADAEALATSYANQQADLSVLKNERRGILPLAVVSGQTSIVIEGIPAWASRVLIHVNGLRSAATMIAGVRLGSKDGGLVASGYAGIVRGTTGSAASTVIPATTLMQLMHAAMAANTDWSGVITLTRVAVPAASTVQWFLESRLGANTAYMQEAINRISLQSNQPLDRIEITTTTAAVLAGGVISVQYEH</sequence>
<evidence type="ECO:0000313" key="2">
    <source>
        <dbReference type="EMBL" id="MEJ5862095.1"/>
    </source>
</evidence>
<proteinExistence type="predicted"/>
<protein>
    <recommendedName>
        <fullName evidence="4">Phage tail protein</fullName>
    </recommendedName>
</protein>
<dbReference type="RefSeq" id="WP_339598179.1">
    <property type="nucleotide sequence ID" value="NZ_JBBHLC010000003.1"/>
</dbReference>
<organism evidence="2 3">
    <name type="scientific">Pseudomonas farsensis</name>
    <dbReference type="NCBI Taxonomy" id="2745492"/>
    <lineage>
        <taxon>Bacteria</taxon>
        <taxon>Pseudomonadati</taxon>
        <taxon>Pseudomonadota</taxon>
        <taxon>Gammaproteobacteria</taxon>
        <taxon>Pseudomonadales</taxon>
        <taxon>Pseudomonadaceae</taxon>
        <taxon>Pseudomonas</taxon>
    </lineage>
</organism>
<accession>A0ABU8QN87</accession>
<dbReference type="CDD" id="cd19958">
    <property type="entry name" value="pyocin_knob"/>
    <property type="match status" value="1"/>
</dbReference>
<comment type="caution">
    <text evidence="2">The sequence shown here is derived from an EMBL/GenBank/DDBJ whole genome shotgun (WGS) entry which is preliminary data.</text>
</comment>
<dbReference type="EMBL" id="JBBHLC010000003">
    <property type="protein sequence ID" value="MEJ5862095.1"/>
    <property type="molecule type" value="Genomic_DNA"/>
</dbReference>
<evidence type="ECO:0008006" key="4">
    <source>
        <dbReference type="Google" id="ProtNLM"/>
    </source>
</evidence>
<dbReference type="Proteomes" id="UP001380290">
    <property type="component" value="Unassembled WGS sequence"/>
</dbReference>
<name>A0ABU8QN87_9PSED</name>
<evidence type="ECO:0000256" key="1">
    <source>
        <dbReference type="SAM" id="MobiDB-lite"/>
    </source>
</evidence>
<feature type="region of interest" description="Disordered" evidence="1">
    <location>
        <begin position="1"/>
        <end position="21"/>
    </location>
</feature>
<reference evidence="2 3" key="1">
    <citation type="submission" date="2024-02" db="EMBL/GenBank/DDBJ databases">
        <title>Identification of pathogenicity and growth-promoting function of Pseudomonas putida variant.</title>
        <authorList>
            <person name="Sun J."/>
        </authorList>
    </citation>
    <scope>NUCLEOTIDE SEQUENCE [LARGE SCALE GENOMIC DNA]</scope>
    <source>
        <strain evidence="2 3">A03</strain>
    </source>
</reference>
<gene>
    <name evidence="2" type="ORF">V7S98_02535</name>
</gene>